<dbReference type="Gene3D" id="3.50.50.60">
    <property type="entry name" value="FAD/NAD(P)-binding domain"/>
    <property type="match status" value="2"/>
</dbReference>
<dbReference type="Pfam" id="PF02852">
    <property type="entry name" value="Pyr_redox_dim"/>
    <property type="match status" value="1"/>
</dbReference>
<dbReference type="PRINTS" id="PR00368">
    <property type="entry name" value="FADPNR"/>
</dbReference>
<evidence type="ECO:0000259" key="11">
    <source>
        <dbReference type="Pfam" id="PF02852"/>
    </source>
</evidence>
<evidence type="ECO:0000256" key="3">
    <source>
        <dbReference type="ARBA" id="ARBA00022827"/>
    </source>
</evidence>
<dbReference type="InterPro" id="IPR036188">
    <property type="entry name" value="FAD/NAD-bd_sf"/>
</dbReference>
<dbReference type="InterPro" id="IPR001100">
    <property type="entry name" value="Pyr_nuc-diS_OxRdtase"/>
</dbReference>
<feature type="domain" description="FAD/NAD(P)-binding" evidence="12">
    <location>
        <begin position="5"/>
        <end position="322"/>
    </location>
</feature>
<dbReference type="OrthoDB" id="9800167at2"/>
<keyword evidence="13" id="KW-0670">Pyruvate</keyword>
<dbReference type="EMBL" id="FWZT01000007">
    <property type="protein sequence ID" value="SMF21735.1"/>
    <property type="molecule type" value="Genomic_DNA"/>
</dbReference>
<dbReference type="InterPro" id="IPR012999">
    <property type="entry name" value="Pyr_OxRdtase_I_AS"/>
</dbReference>
<dbReference type="Gene3D" id="3.30.390.30">
    <property type="match status" value="1"/>
</dbReference>
<sequence length="477" mass="52897">MSDTYNLVVIGAGSGGLISSLIGAAVKAKVALIEKNKMGGDCLNYGCVPSKAIIKSARFVQEIKRHKDYGIKEASFELDFSEVMERVQDKIKRIEPHDSVERYTSLGVECFQGEAEIIDAHTVKVGDKVLKTKNIVLAMGASPFVPPIKNIDSVEYLTSENLWDIRELPKRLVILGGGPIGCEMAQAFNRLGSEVTQVEMADRILPREDDDIAKFVIDRMREEGVQILHKTAAKEVTQENGENLLLCDAPGGQKKIPFDKILIAVGRKANTQGVDWQRLGIDLNPNGTIKVDEYLRSTKKNIYACGDIAGPYQFTHVASHQAWYCSVNALFSPFKKFKVDYRVISWVTFTDPEIAQVGMNEKAAKEAGVPYEVYTYDMTELDRAITESEDYGMIKVLTKPGTDKIIGATIVSHLAGELIGEFVTAMKYNIGLNKILGTIHAYPTFIEANKGVAGVWKRATAPQWALSILEKFHKMRR</sequence>
<feature type="binding site" evidence="8">
    <location>
        <position position="51"/>
    </location>
    <ligand>
        <name>FAD</name>
        <dbReference type="ChEBI" id="CHEBI:57692"/>
    </ligand>
</feature>
<evidence type="ECO:0000256" key="10">
    <source>
        <dbReference type="RuleBase" id="RU003691"/>
    </source>
</evidence>
<evidence type="ECO:0000256" key="8">
    <source>
        <dbReference type="PIRSR" id="PIRSR000350-3"/>
    </source>
</evidence>
<keyword evidence="7 10" id="KW-0676">Redox-active center</keyword>
<evidence type="ECO:0000256" key="2">
    <source>
        <dbReference type="ARBA" id="ARBA00022630"/>
    </source>
</evidence>
<dbReference type="SUPFAM" id="SSF51905">
    <property type="entry name" value="FAD/NAD(P)-binding domain"/>
    <property type="match status" value="1"/>
</dbReference>
<organism evidence="13 14">
    <name type="scientific">Pseudobacteriovorax antillogorgiicola</name>
    <dbReference type="NCBI Taxonomy" id="1513793"/>
    <lineage>
        <taxon>Bacteria</taxon>
        <taxon>Pseudomonadati</taxon>
        <taxon>Bdellovibrionota</taxon>
        <taxon>Oligoflexia</taxon>
        <taxon>Oligoflexales</taxon>
        <taxon>Pseudobacteriovoracaceae</taxon>
        <taxon>Pseudobacteriovorax</taxon>
    </lineage>
</organism>
<comment type="cofactor">
    <cofactor evidence="8">
        <name>FAD</name>
        <dbReference type="ChEBI" id="CHEBI:57692"/>
    </cofactor>
    <text evidence="8">Binds 1 FAD per subunit.</text>
</comment>
<dbReference type="InterPro" id="IPR004099">
    <property type="entry name" value="Pyr_nucl-diS_OxRdtase_dimer"/>
</dbReference>
<dbReference type="PRINTS" id="PR00411">
    <property type="entry name" value="PNDRDTASEI"/>
</dbReference>
<evidence type="ECO:0000256" key="9">
    <source>
        <dbReference type="PIRSR" id="PIRSR000350-4"/>
    </source>
</evidence>
<dbReference type="InterPro" id="IPR016156">
    <property type="entry name" value="FAD/NAD-linked_Rdtase_dimer_sf"/>
</dbReference>
<protein>
    <submittedName>
        <fullName evidence="13">Pyruvate/2-oxoglutarate dehydrogenase complex, dihydrolipoamide dehydrogenase (E3) component</fullName>
    </submittedName>
</protein>
<proteinExistence type="inferred from homology"/>
<keyword evidence="2 10" id="KW-0285">Flavoprotein</keyword>
<feature type="disulfide bond" description="Redox-active" evidence="9">
    <location>
        <begin position="42"/>
        <end position="47"/>
    </location>
</feature>
<evidence type="ECO:0000256" key="7">
    <source>
        <dbReference type="ARBA" id="ARBA00023284"/>
    </source>
</evidence>
<keyword evidence="8" id="KW-0520">NAD</keyword>
<keyword evidence="6" id="KW-1015">Disulfide bond</keyword>
<name>A0A1Y6BPM7_9BACT</name>
<evidence type="ECO:0000256" key="6">
    <source>
        <dbReference type="ARBA" id="ARBA00023157"/>
    </source>
</evidence>
<feature type="binding site" evidence="8">
    <location>
        <begin position="176"/>
        <end position="183"/>
    </location>
    <ligand>
        <name>NAD(+)</name>
        <dbReference type="ChEBI" id="CHEBI:57540"/>
    </ligand>
</feature>
<dbReference type="PANTHER" id="PTHR43014:SF2">
    <property type="entry name" value="MERCURIC REDUCTASE"/>
    <property type="match status" value="1"/>
</dbReference>
<feature type="domain" description="Pyridine nucleotide-disulphide oxidoreductase dimerisation" evidence="11">
    <location>
        <begin position="344"/>
        <end position="449"/>
    </location>
</feature>
<evidence type="ECO:0000313" key="14">
    <source>
        <dbReference type="Proteomes" id="UP000192907"/>
    </source>
</evidence>
<dbReference type="InterPro" id="IPR023753">
    <property type="entry name" value="FAD/NAD-binding_dom"/>
</dbReference>
<dbReference type="GO" id="GO:0050660">
    <property type="term" value="F:flavin adenine dinucleotide binding"/>
    <property type="evidence" value="ECO:0007669"/>
    <property type="project" value="TreeGrafter"/>
</dbReference>
<keyword evidence="14" id="KW-1185">Reference proteome</keyword>
<dbReference type="PIRSF" id="PIRSF000350">
    <property type="entry name" value="Mercury_reductase_MerA"/>
    <property type="match status" value="1"/>
</dbReference>
<feature type="binding site" evidence="8">
    <location>
        <position position="307"/>
    </location>
    <ligand>
        <name>FAD</name>
        <dbReference type="ChEBI" id="CHEBI:57692"/>
    </ligand>
</feature>
<dbReference type="SUPFAM" id="SSF55424">
    <property type="entry name" value="FAD/NAD-linked reductases, dimerisation (C-terminal) domain"/>
    <property type="match status" value="1"/>
</dbReference>
<dbReference type="PROSITE" id="PS00076">
    <property type="entry name" value="PYRIDINE_REDOX_1"/>
    <property type="match status" value="1"/>
</dbReference>
<dbReference type="Pfam" id="PF07992">
    <property type="entry name" value="Pyr_redox_2"/>
    <property type="match status" value="1"/>
</dbReference>
<evidence type="ECO:0000259" key="12">
    <source>
        <dbReference type="Pfam" id="PF07992"/>
    </source>
</evidence>
<dbReference type="AlphaFoldDB" id="A0A1Y6BPM7"/>
<evidence type="ECO:0000256" key="1">
    <source>
        <dbReference type="ARBA" id="ARBA00007532"/>
    </source>
</evidence>
<evidence type="ECO:0000256" key="4">
    <source>
        <dbReference type="ARBA" id="ARBA00022857"/>
    </source>
</evidence>
<reference evidence="14" key="1">
    <citation type="submission" date="2017-04" db="EMBL/GenBank/DDBJ databases">
        <authorList>
            <person name="Varghese N."/>
            <person name="Submissions S."/>
        </authorList>
    </citation>
    <scope>NUCLEOTIDE SEQUENCE [LARGE SCALE GENOMIC DNA]</scope>
    <source>
        <strain evidence="14">RKEM611</strain>
    </source>
</reference>
<dbReference type="PANTHER" id="PTHR43014">
    <property type="entry name" value="MERCURIC REDUCTASE"/>
    <property type="match status" value="1"/>
</dbReference>
<comment type="similarity">
    <text evidence="1 10">Belongs to the class-I pyridine nucleotide-disulfide oxidoreductase family.</text>
</comment>
<keyword evidence="4" id="KW-0521">NADP</keyword>
<evidence type="ECO:0000256" key="5">
    <source>
        <dbReference type="ARBA" id="ARBA00023002"/>
    </source>
</evidence>
<gene>
    <name evidence="13" type="ORF">SAMN06296036_107130</name>
</gene>
<dbReference type="RefSeq" id="WP_132318418.1">
    <property type="nucleotide sequence ID" value="NZ_FWZT01000007.1"/>
</dbReference>
<dbReference type="GO" id="GO:0003955">
    <property type="term" value="F:NAD(P)H dehydrogenase (quinone) activity"/>
    <property type="evidence" value="ECO:0007669"/>
    <property type="project" value="TreeGrafter"/>
</dbReference>
<dbReference type="FunFam" id="3.30.390.30:FF:000001">
    <property type="entry name" value="Dihydrolipoyl dehydrogenase"/>
    <property type="match status" value="1"/>
</dbReference>
<dbReference type="GO" id="GO:0016668">
    <property type="term" value="F:oxidoreductase activity, acting on a sulfur group of donors, NAD(P) as acceptor"/>
    <property type="evidence" value="ECO:0007669"/>
    <property type="project" value="InterPro"/>
</dbReference>
<keyword evidence="8" id="KW-0547">Nucleotide-binding</keyword>
<feature type="binding site" evidence="8">
    <location>
        <position position="199"/>
    </location>
    <ligand>
        <name>NAD(+)</name>
        <dbReference type="ChEBI" id="CHEBI:57540"/>
    </ligand>
</feature>
<accession>A0A1Y6BPM7</accession>
<keyword evidence="5 10" id="KW-0560">Oxidoreductase</keyword>
<dbReference type="STRING" id="1513793.SAMN06296036_107130"/>
<keyword evidence="3 8" id="KW-0274">FAD</keyword>
<feature type="binding site" evidence="8">
    <location>
        <position position="266"/>
    </location>
    <ligand>
        <name>NAD(+)</name>
        <dbReference type="ChEBI" id="CHEBI:57540"/>
    </ligand>
</feature>
<evidence type="ECO:0000313" key="13">
    <source>
        <dbReference type="EMBL" id="SMF21735.1"/>
    </source>
</evidence>
<dbReference type="Proteomes" id="UP000192907">
    <property type="component" value="Unassembled WGS sequence"/>
</dbReference>